<feature type="region of interest" description="Disordered" evidence="2">
    <location>
        <begin position="964"/>
        <end position="984"/>
    </location>
</feature>
<dbReference type="KEGG" id="mbr:MONBRDRAFT_4737"/>
<feature type="region of interest" description="Disordered" evidence="2">
    <location>
        <begin position="206"/>
        <end position="236"/>
    </location>
</feature>
<dbReference type="PANTHER" id="PTHR31580">
    <property type="entry name" value="FILAMENT-LIKE PLANT PROTEIN 4"/>
    <property type="match status" value="1"/>
</dbReference>
<feature type="coiled-coil region" evidence="1">
    <location>
        <begin position="138"/>
        <end position="186"/>
    </location>
</feature>
<keyword evidence="1" id="KW-0175">Coiled coil</keyword>
<feature type="region of interest" description="Disordered" evidence="2">
    <location>
        <begin position="529"/>
        <end position="572"/>
    </location>
</feature>
<organism evidence="3 4">
    <name type="scientific">Monosiga brevicollis</name>
    <name type="common">Choanoflagellate</name>
    <dbReference type="NCBI Taxonomy" id="81824"/>
    <lineage>
        <taxon>Eukaryota</taxon>
        <taxon>Choanoflagellata</taxon>
        <taxon>Craspedida</taxon>
        <taxon>Salpingoecidae</taxon>
        <taxon>Monosiga</taxon>
    </lineage>
</organism>
<name>A9UNS9_MONBE</name>
<dbReference type="PANTHER" id="PTHR31580:SF49">
    <property type="entry name" value="FILAMENT-LIKE PLANT PROTEIN 3"/>
    <property type="match status" value="1"/>
</dbReference>
<dbReference type="Proteomes" id="UP000001357">
    <property type="component" value="Unassembled WGS sequence"/>
</dbReference>
<dbReference type="InterPro" id="IPR036034">
    <property type="entry name" value="PDZ_sf"/>
</dbReference>
<evidence type="ECO:0000256" key="2">
    <source>
        <dbReference type="SAM" id="MobiDB-lite"/>
    </source>
</evidence>
<feature type="region of interest" description="Disordered" evidence="2">
    <location>
        <begin position="92"/>
        <end position="127"/>
    </location>
</feature>
<protein>
    <submittedName>
        <fullName evidence="3">Uncharacterized protein</fullName>
    </submittedName>
</protein>
<feature type="region of interest" description="Disordered" evidence="2">
    <location>
        <begin position="313"/>
        <end position="343"/>
    </location>
</feature>
<dbReference type="SUPFAM" id="SSF50156">
    <property type="entry name" value="PDZ domain-like"/>
    <property type="match status" value="1"/>
</dbReference>
<feature type="compositionally biased region" description="Low complexity" evidence="2">
    <location>
        <begin position="531"/>
        <end position="544"/>
    </location>
</feature>
<accession>A9UNS9</accession>
<evidence type="ECO:0000313" key="4">
    <source>
        <dbReference type="Proteomes" id="UP000001357"/>
    </source>
</evidence>
<sequence>MAGRAKTVALEAQLLDLGVAFGEVQAELKKTRASETALHAINAELLTQLRELGDVLVSINGVVVLNNSPPQIFELLRQLSGNLLVVLARPQPAPSKTKNDGPEGASLALAKPPTTPDKGNDAPTTGQTDAAASWLGSQTVLRRRAASLEEEARQLRNRVRNLEQDLTAAEESRAASLRQIQELQKSNGQLQQGTLDLRLQLEQARSASASKTTAPTIRPVSAATQTDPQSTTATDTVPTDATTLPAAMPAIPQTQEPVQAEVQRRHEAELQAHELRWQEQWNRAQKEHALLIDAMEKELQQLRLQLYSADEAPRPLAPSRTSQASLTSLHLSGSGEGEGTAPAPVHRLQQENEQLRRTTTDLQQQLVRLQAEANRGAGQRAVAKGALAGLAHTVTGSSLLDAGTADRLALEDSVLRLTRHVQRYGLRDCPEVVRLQARCSALQAELDQRSPSVPVNDARLHGEVARPLLVRLEQHLHQLGRLAQVPGFEEEAPTFSETEPTPTDLELATRLGALVSQAGRIKLTLQTQQLSASAPVPVPATTPSQPLTHAEEPLASGAHRGPRTSSPKASRHEATLAELTANLHELQRQRDADSVRHRQELADLREQAEGRMEQQHVALLRQLDTATAEHSRLQDELLQAHEELARAEREGTSLAQRLEGMQALMNSQLKAAEDMERAFGQELQRLRAGAAAPCSSCTQARRDLATSADELEDYRDRLEVAEQEVAALSLRLQLAQTSAEPAVTDESTNHAEVELAALRQEREEERGQWEMERAELQATAAADTQRLRNQAAQLSDTEARLEAALRAMSAAAEDYEQLEQRYHEATVQGQTARAQLQAREEEGQRERMAHRRRVAELEDEAEAWAVRGRELEGQLAQLEAAAQREHERARDLDQRAHALEAECQRLRDRLRDRERETSWQDHARHRDTAQALRQQSDEAARWQQRCVQLEAEVRRLETQQQALHQQSVQSQHERQSQEAQMQEQMAALRKEVQEWRLRHDDTVLEHERQLRHRGRRIATLKASLAQLKQVLGQLGHSQLRLSQRATDRADLSFASSLDSLI</sequence>
<dbReference type="OMA" id="TIRVARW"/>
<keyword evidence="4" id="KW-1185">Reference proteome</keyword>
<feature type="coiled-coil region" evidence="1">
    <location>
        <begin position="285"/>
        <end position="312"/>
    </location>
</feature>
<reference evidence="3 4" key="1">
    <citation type="journal article" date="2008" name="Nature">
        <title>The genome of the choanoflagellate Monosiga brevicollis and the origin of metazoans.</title>
        <authorList>
            <consortium name="JGI Sequencing"/>
            <person name="King N."/>
            <person name="Westbrook M.J."/>
            <person name="Young S.L."/>
            <person name="Kuo A."/>
            <person name="Abedin M."/>
            <person name="Chapman J."/>
            <person name="Fairclough S."/>
            <person name="Hellsten U."/>
            <person name="Isogai Y."/>
            <person name="Letunic I."/>
            <person name="Marr M."/>
            <person name="Pincus D."/>
            <person name="Putnam N."/>
            <person name="Rokas A."/>
            <person name="Wright K.J."/>
            <person name="Zuzow R."/>
            <person name="Dirks W."/>
            <person name="Good M."/>
            <person name="Goodstein D."/>
            <person name="Lemons D."/>
            <person name="Li W."/>
            <person name="Lyons J.B."/>
            <person name="Morris A."/>
            <person name="Nichols S."/>
            <person name="Richter D.J."/>
            <person name="Salamov A."/>
            <person name="Bork P."/>
            <person name="Lim W.A."/>
            <person name="Manning G."/>
            <person name="Miller W.T."/>
            <person name="McGinnis W."/>
            <person name="Shapiro H."/>
            <person name="Tjian R."/>
            <person name="Grigoriev I.V."/>
            <person name="Rokhsar D."/>
        </authorList>
    </citation>
    <scope>NUCLEOTIDE SEQUENCE [LARGE SCALE GENOMIC DNA]</scope>
    <source>
        <strain evidence="4">MX1 / ATCC 50154</strain>
    </source>
</reference>
<feature type="coiled-coil region" evidence="1">
    <location>
        <begin position="345"/>
        <end position="372"/>
    </location>
</feature>
<feature type="compositionally biased region" description="Basic and acidic residues" evidence="2">
    <location>
        <begin position="838"/>
        <end position="847"/>
    </location>
</feature>
<evidence type="ECO:0000313" key="3">
    <source>
        <dbReference type="EMBL" id="EDQ92751.1"/>
    </source>
</evidence>
<feature type="compositionally biased region" description="Polar residues" evidence="2">
    <location>
        <begin position="206"/>
        <end position="215"/>
    </location>
</feature>
<feature type="region of interest" description="Disordered" evidence="2">
    <location>
        <begin position="826"/>
        <end position="854"/>
    </location>
</feature>
<proteinExistence type="predicted"/>
<dbReference type="InParanoid" id="A9UNS9"/>
<dbReference type="GeneID" id="5887855"/>
<feature type="region of interest" description="Disordered" evidence="2">
    <location>
        <begin position="915"/>
        <end position="936"/>
    </location>
</feature>
<gene>
    <name evidence="3" type="ORF">MONBRDRAFT_4737</name>
</gene>
<evidence type="ECO:0000256" key="1">
    <source>
        <dbReference type="SAM" id="Coils"/>
    </source>
</evidence>
<feature type="compositionally biased region" description="Basic and acidic residues" evidence="2">
    <location>
        <begin position="915"/>
        <end position="928"/>
    </location>
</feature>
<dbReference type="AlphaFoldDB" id="A9UNS9"/>
<dbReference type="RefSeq" id="XP_001742513.1">
    <property type="nucleotide sequence ID" value="XM_001742461.1"/>
</dbReference>
<dbReference type="EMBL" id="CH991543">
    <property type="protein sequence ID" value="EDQ92751.1"/>
    <property type="molecule type" value="Genomic_DNA"/>
</dbReference>